<keyword evidence="1" id="KW-0812">Transmembrane</keyword>
<keyword evidence="1" id="KW-1133">Transmembrane helix</keyword>
<organism evidence="2 3">
    <name type="scientific">Pseudomonas asplenii</name>
    <dbReference type="NCBI Taxonomy" id="53407"/>
    <lineage>
        <taxon>Bacteria</taxon>
        <taxon>Pseudomonadati</taxon>
        <taxon>Pseudomonadota</taxon>
        <taxon>Gammaproteobacteria</taxon>
        <taxon>Pseudomonadales</taxon>
        <taxon>Pseudomonadaceae</taxon>
        <taxon>Pseudomonas</taxon>
    </lineage>
</organism>
<accession>A0A1H1VFF9</accession>
<evidence type="ECO:0000256" key="1">
    <source>
        <dbReference type="SAM" id="Phobius"/>
    </source>
</evidence>
<sequence>MKDRNSHTLARPSLDRLMDPRMIGPTLGGACLANMLFPGLVSALAGALVGAFAAFQTTATL</sequence>
<evidence type="ECO:0000313" key="2">
    <source>
        <dbReference type="EMBL" id="SDS83537.1"/>
    </source>
</evidence>
<protein>
    <submittedName>
        <fullName evidence="2">Uncharacterized protein</fullName>
    </submittedName>
</protein>
<keyword evidence="3" id="KW-1185">Reference proteome</keyword>
<proteinExistence type="predicted"/>
<evidence type="ECO:0000313" key="3">
    <source>
        <dbReference type="Proteomes" id="UP000199524"/>
    </source>
</evidence>
<name>A0A1H1VFF9_9PSED</name>
<gene>
    <name evidence="2" type="ORF">SAMN05216598_2937</name>
</gene>
<keyword evidence="1" id="KW-0472">Membrane</keyword>
<dbReference type="EMBL" id="LT629777">
    <property type="protein sequence ID" value="SDS83537.1"/>
    <property type="molecule type" value="Genomic_DNA"/>
</dbReference>
<dbReference type="GeneID" id="300207905"/>
<dbReference type="Proteomes" id="UP000199524">
    <property type="component" value="Chromosome I"/>
</dbReference>
<dbReference type="AlphaFoldDB" id="A0A1H1VFF9"/>
<feature type="transmembrane region" description="Helical" evidence="1">
    <location>
        <begin position="35"/>
        <end position="55"/>
    </location>
</feature>
<dbReference type="RefSeq" id="WP_090205915.1">
    <property type="nucleotide sequence ID" value="NZ_LT629777.1"/>
</dbReference>
<reference evidence="3" key="1">
    <citation type="submission" date="2016-10" db="EMBL/GenBank/DDBJ databases">
        <authorList>
            <person name="Varghese N."/>
            <person name="Submissions S."/>
        </authorList>
    </citation>
    <scope>NUCLEOTIDE SEQUENCE [LARGE SCALE GENOMIC DNA]</scope>
    <source>
        <strain evidence="3">ATCC 23835</strain>
    </source>
</reference>